<keyword evidence="1" id="KW-0472">Membrane</keyword>
<sequence length="246" mass="27710">MFKRTEEPDSVSETSVPTWVLGVTVLLALAYVLLAHWANTTHRSWLAVLAVAALVLMGLVKPIARGRIWARGAALLLLVAIVPLWESRHVLLLLALSPVVSMGWVAWFFGGSLRHGHIPLITRIVEGLHRQAGQNIGPLQYRYGRRLTLLWTVLLTGLTVVNGVLELCAVPSGVLAQLGQQPWLVIPDGSVSVYVNLLDYALIGIFFIGEYVLRGYWFPQRPYRNFVDFLRQMVRLGPEFWRHFLR</sequence>
<keyword evidence="1" id="KW-1133">Transmembrane helix</keyword>
<proteinExistence type="predicted"/>
<feature type="transmembrane region" description="Helical" evidence="1">
    <location>
        <begin position="44"/>
        <end position="61"/>
    </location>
</feature>
<comment type="caution">
    <text evidence="2">The sequence shown here is derived from an EMBL/GenBank/DDBJ whole genome shotgun (WGS) entry which is preliminary data.</text>
</comment>
<dbReference type="AlphaFoldDB" id="A0A9Q4MJY0"/>
<evidence type="ECO:0000313" key="2">
    <source>
        <dbReference type="EMBL" id="MRU23721.1"/>
    </source>
</evidence>
<reference evidence="2" key="1">
    <citation type="submission" date="2019-05" db="EMBL/GenBank/DDBJ databases">
        <authorList>
            <person name="Castillo A."/>
            <person name="Giampetruzzi A."/>
            <person name="Landa B."/>
            <person name="Saponari M."/>
            <person name="Almeida R.P.P."/>
            <person name="Moralejo E."/>
            <person name="Marco-Noales E."/>
            <person name="Velasco-Amo M.P."/>
            <person name="Roman-Ecija M."/>
            <person name="Navarro I."/>
            <person name="Monterde A."/>
            <person name="Barbe S."/>
        </authorList>
    </citation>
    <scope>NUCLEOTIDE SEQUENCE</scope>
    <source>
        <strain evidence="2">XYL1981</strain>
    </source>
</reference>
<feature type="transmembrane region" description="Helical" evidence="1">
    <location>
        <begin position="91"/>
        <end position="110"/>
    </location>
</feature>
<name>A0A9Q4MJY0_XYLFS</name>
<evidence type="ECO:0000313" key="3">
    <source>
        <dbReference type="Proteomes" id="UP000474061"/>
    </source>
</evidence>
<dbReference type="EMBL" id="VDCJ01000343">
    <property type="protein sequence ID" value="MRU23721.1"/>
    <property type="molecule type" value="Genomic_DNA"/>
</dbReference>
<protein>
    <submittedName>
        <fullName evidence="2">Ketosynthase</fullName>
    </submittedName>
</protein>
<dbReference type="Proteomes" id="UP000474061">
    <property type="component" value="Unassembled WGS sequence"/>
</dbReference>
<gene>
    <name evidence="2" type="ORF">FG476_06410</name>
</gene>
<feature type="transmembrane region" description="Helical" evidence="1">
    <location>
        <begin position="20"/>
        <end position="38"/>
    </location>
</feature>
<accession>A0A9Q4MJY0</accession>
<keyword evidence="1" id="KW-0812">Transmembrane</keyword>
<evidence type="ECO:0000256" key="1">
    <source>
        <dbReference type="SAM" id="Phobius"/>
    </source>
</evidence>
<feature type="transmembrane region" description="Helical" evidence="1">
    <location>
        <begin position="149"/>
        <end position="173"/>
    </location>
</feature>
<organism evidence="2 3">
    <name type="scientific">Xylella fastidiosa subsp. multiplex</name>
    <dbReference type="NCBI Taxonomy" id="644357"/>
    <lineage>
        <taxon>Bacteria</taxon>
        <taxon>Pseudomonadati</taxon>
        <taxon>Pseudomonadota</taxon>
        <taxon>Gammaproteobacteria</taxon>
        <taxon>Lysobacterales</taxon>
        <taxon>Lysobacteraceae</taxon>
        <taxon>Xylella</taxon>
    </lineage>
</organism>
<feature type="transmembrane region" description="Helical" evidence="1">
    <location>
        <begin position="193"/>
        <end position="213"/>
    </location>
</feature>
<reference evidence="2" key="2">
    <citation type="journal article" date="2020" name="Appl. Environ. Microbiol.">
        <title>Multiple intercontinental introductions associated with the emergence of a plant pathogen in Europe.</title>
        <authorList>
            <person name="Landa B.B."/>
            <person name="Castillo A.I."/>
            <person name="Giampetruzzi A."/>
            <person name="Kahn A."/>
            <person name="Roman-Ecija M."/>
            <person name="Velasco-Amo M.P."/>
            <person name="Navas-Cortes J.A."/>
            <person name="Marco-Noales E."/>
            <person name="Barbe S."/>
            <person name="Moralejo E."/>
            <person name="Coletta-Filho H.D."/>
            <person name="Saldarelli P."/>
            <person name="Saponari M."/>
            <person name="Almeida R.P.P."/>
        </authorList>
    </citation>
    <scope>NUCLEOTIDE SEQUENCE</scope>
    <source>
        <strain evidence="2">XYL1981</strain>
    </source>
</reference>